<dbReference type="PANTHER" id="PTHR30386">
    <property type="entry name" value="MEMBRANE FUSION SUBUNIT OF EMRAB-TOLC MULTIDRUG EFFLUX PUMP"/>
    <property type="match status" value="1"/>
</dbReference>
<reference evidence="8 9" key="1">
    <citation type="submission" date="2019-03" db="EMBL/GenBank/DDBJ databases">
        <title>Genomic Encyclopedia of Type Strains, Phase IV (KMG-IV): sequencing the most valuable type-strain genomes for metagenomic binning, comparative biology and taxonomic classification.</title>
        <authorList>
            <person name="Goeker M."/>
        </authorList>
    </citation>
    <scope>NUCLEOTIDE SEQUENCE [LARGE SCALE GENOMIC DNA]</scope>
    <source>
        <strain evidence="8 9">DSM 102852</strain>
    </source>
</reference>
<keyword evidence="9" id="KW-1185">Reference proteome</keyword>
<keyword evidence="2 6" id="KW-0812">Transmembrane</keyword>
<accession>A0A4R6Y6I4</accession>
<dbReference type="InterPro" id="IPR011053">
    <property type="entry name" value="Single_hybrid_motif"/>
</dbReference>
<evidence type="ECO:0000256" key="3">
    <source>
        <dbReference type="ARBA" id="ARBA00022989"/>
    </source>
</evidence>
<dbReference type="InterPro" id="IPR050739">
    <property type="entry name" value="MFP"/>
</dbReference>
<dbReference type="OrthoDB" id="9775513at2"/>
<evidence type="ECO:0000259" key="7">
    <source>
        <dbReference type="Pfam" id="PF26002"/>
    </source>
</evidence>
<gene>
    <name evidence="8" type="ORF">DFR44_11314</name>
</gene>
<keyword evidence="5" id="KW-0175">Coiled coil</keyword>
<comment type="caution">
    <text evidence="8">The sequence shown here is derived from an EMBL/GenBank/DDBJ whole genome shotgun (WGS) entry which is preliminary data.</text>
</comment>
<organism evidence="8 9">
    <name type="scientific">Hydromonas duriensis</name>
    <dbReference type="NCBI Taxonomy" id="1527608"/>
    <lineage>
        <taxon>Bacteria</taxon>
        <taxon>Pseudomonadati</taxon>
        <taxon>Pseudomonadota</taxon>
        <taxon>Betaproteobacteria</taxon>
        <taxon>Burkholderiales</taxon>
        <taxon>Burkholderiaceae</taxon>
        <taxon>Hydromonas</taxon>
    </lineage>
</organism>
<protein>
    <submittedName>
        <fullName evidence="8">Adhesin transport system membrane fusion protein</fullName>
    </submittedName>
</protein>
<feature type="domain" description="AprE-like beta-barrel" evidence="7">
    <location>
        <begin position="278"/>
        <end position="369"/>
    </location>
</feature>
<dbReference type="PRINTS" id="PR01490">
    <property type="entry name" value="RTXTOXIND"/>
</dbReference>
<sequence>MKWLKRFFGLSDEVTFSKDRIVLRVSLVCFIVLLIWAYFSEIDTVVHAQGQVIASSHTQTIQAADGGVLIELKVAEGQTVQKGDVVAVLEKERATAAFDDVFGKVSALRMTVARLQAEVTGGSFSIPAELEAKYSDFARVQKNLYRQRKASRDEYIRQLQVSRALVLKELQLNRPLIASGDVSQVEILRLERTLNDINIQIKNIENKYLQDASAEWTKAREELNSQEKNLADRQQLLEHTDLIAPATGVVKSIRVTTLGGVVRSGEEIMQILPTESDLVVEAKIKPADMTFMRQGLPARVKLDAYDYSIFGVMQGEVVYISPDALLDESKRGEEVYYRAKVRIGERAFKGKASQDIEVRPGMTVTVDVLSGKRSVLSYLTQPLNKTLSESMSEK</sequence>
<dbReference type="InterPro" id="IPR058982">
    <property type="entry name" value="Beta-barrel_AprE"/>
</dbReference>
<dbReference type="EMBL" id="SNZE01000013">
    <property type="protein sequence ID" value="TDR31062.1"/>
    <property type="molecule type" value="Genomic_DNA"/>
</dbReference>
<dbReference type="PANTHER" id="PTHR30386:SF26">
    <property type="entry name" value="TRANSPORT PROTEIN COMB"/>
    <property type="match status" value="1"/>
</dbReference>
<evidence type="ECO:0000256" key="5">
    <source>
        <dbReference type="SAM" id="Coils"/>
    </source>
</evidence>
<dbReference type="Proteomes" id="UP000294480">
    <property type="component" value="Unassembled WGS sequence"/>
</dbReference>
<dbReference type="Pfam" id="PF26002">
    <property type="entry name" value="Beta-barrel_AprE"/>
    <property type="match status" value="1"/>
</dbReference>
<name>A0A4R6Y6I4_9BURK</name>
<dbReference type="AlphaFoldDB" id="A0A4R6Y6I4"/>
<proteinExistence type="predicted"/>
<evidence type="ECO:0000256" key="2">
    <source>
        <dbReference type="ARBA" id="ARBA00022692"/>
    </source>
</evidence>
<comment type="subcellular location">
    <subcellularLocation>
        <location evidence="1">Membrane</location>
        <topology evidence="1">Single-pass membrane protein</topology>
    </subcellularLocation>
</comment>
<dbReference type="Gene3D" id="2.40.50.100">
    <property type="match status" value="1"/>
</dbReference>
<evidence type="ECO:0000313" key="9">
    <source>
        <dbReference type="Proteomes" id="UP000294480"/>
    </source>
</evidence>
<evidence type="ECO:0000256" key="6">
    <source>
        <dbReference type="SAM" id="Phobius"/>
    </source>
</evidence>
<dbReference type="SUPFAM" id="SSF51230">
    <property type="entry name" value="Single hybrid motif"/>
    <property type="match status" value="1"/>
</dbReference>
<feature type="coiled-coil region" evidence="5">
    <location>
        <begin position="187"/>
        <end position="229"/>
    </location>
</feature>
<feature type="transmembrane region" description="Helical" evidence="6">
    <location>
        <begin position="21"/>
        <end position="39"/>
    </location>
</feature>
<dbReference type="GO" id="GO:0016020">
    <property type="term" value="C:membrane"/>
    <property type="evidence" value="ECO:0007669"/>
    <property type="project" value="UniProtKB-SubCell"/>
</dbReference>
<dbReference type="Gene3D" id="2.40.30.170">
    <property type="match status" value="1"/>
</dbReference>
<keyword evidence="3 6" id="KW-1133">Transmembrane helix</keyword>
<dbReference type="RefSeq" id="WP_133620505.1">
    <property type="nucleotide sequence ID" value="NZ_SNZE01000013.1"/>
</dbReference>
<evidence type="ECO:0000256" key="4">
    <source>
        <dbReference type="ARBA" id="ARBA00023136"/>
    </source>
</evidence>
<evidence type="ECO:0000313" key="8">
    <source>
        <dbReference type="EMBL" id="TDR31062.1"/>
    </source>
</evidence>
<evidence type="ECO:0000256" key="1">
    <source>
        <dbReference type="ARBA" id="ARBA00004167"/>
    </source>
</evidence>
<keyword evidence="4 6" id="KW-0472">Membrane</keyword>